<sequence length="559" mass="59937">MTTSDLLPCQRDCYARESQATVLRCDPAPTKESQGGRFKLELTSSPLYPESGGQPGDRGRLYARDGKVLADIIDVQRESNAAVAVYTNAAVPSQTEVLVRVDWQHRYDLMQQHTGQHLLSAVCDEVAGADTVSWELHPLAIGSDCSDSVCIDLAVPQLSSQQLQAIEERCNEVIRSGVAVRQVIVSEENRQAVASSKILRGALPPPDRVNGPVRMIEIEGVDINACGGTHLHSASEIQAIKIKSIEKTKGMLRLRFIAGGRVFAAMGRYLAEEAALNKALGCGLSGWSRAVQKIQADRKQLSKRIAAYSAEVAHTYAQSILPQLLINNGWLHSHREDADAEFLSTVAAAVMEASPGAMVFLTGGNMAPGRHHKPAEKVFLLSGPKDKVGQLGPQVAEALSTKGGGRPGAFQGKMSGLNGLPEALKILHQSWQPSRTSIGCAPTSGFVGTQPMLTPISGGFVGTQPMLEPIGGAFAGTQAMLVPMAAPAPLPPVLPTLRGSAAEVELLANVELAEQRLWEFNVMYDEQRQKLLNEEQGALDIYRCSVGDVPTRPLPSAWA</sequence>
<evidence type="ECO:0000259" key="6">
    <source>
        <dbReference type="PROSITE" id="PS50860"/>
    </source>
</evidence>
<evidence type="ECO:0000313" key="7">
    <source>
        <dbReference type="EMBL" id="CAL5220041.1"/>
    </source>
</evidence>
<dbReference type="SUPFAM" id="SSF50447">
    <property type="entry name" value="Translation proteins"/>
    <property type="match status" value="1"/>
</dbReference>
<evidence type="ECO:0000256" key="4">
    <source>
        <dbReference type="ARBA" id="ARBA00022723"/>
    </source>
</evidence>
<dbReference type="Proteomes" id="UP001497392">
    <property type="component" value="Unassembled WGS sequence"/>
</dbReference>
<protein>
    <submittedName>
        <fullName evidence="7">G1988 protein</fullName>
    </submittedName>
</protein>
<dbReference type="Gene3D" id="2.40.30.130">
    <property type="match status" value="1"/>
</dbReference>
<organism evidence="7 8">
    <name type="scientific">Coccomyxa viridis</name>
    <dbReference type="NCBI Taxonomy" id="1274662"/>
    <lineage>
        <taxon>Eukaryota</taxon>
        <taxon>Viridiplantae</taxon>
        <taxon>Chlorophyta</taxon>
        <taxon>core chlorophytes</taxon>
        <taxon>Trebouxiophyceae</taxon>
        <taxon>Trebouxiophyceae incertae sedis</taxon>
        <taxon>Coccomyxaceae</taxon>
        <taxon>Coccomyxa</taxon>
    </lineage>
</organism>
<dbReference type="Pfam" id="PF07973">
    <property type="entry name" value="tRNA_SAD"/>
    <property type="match status" value="1"/>
</dbReference>
<evidence type="ECO:0000313" key="8">
    <source>
        <dbReference type="Proteomes" id="UP001497392"/>
    </source>
</evidence>
<dbReference type="InterPro" id="IPR018163">
    <property type="entry name" value="Thr/Ala-tRNA-synth_IIc_edit"/>
</dbReference>
<evidence type="ECO:0000256" key="2">
    <source>
        <dbReference type="ARBA" id="ARBA00004496"/>
    </source>
</evidence>
<name>A0ABP1FM87_9CHLO</name>
<dbReference type="Gene3D" id="3.30.980.10">
    <property type="entry name" value="Threonyl-trna Synthetase, Chain A, domain 2"/>
    <property type="match status" value="1"/>
</dbReference>
<comment type="similarity">
    <text evidence="3">Belongs to the class-II aminoacyl-tRNA synthetase family. Alax-L subfamily.</text>
</comment>
<keyword evidence="5" id="KW-0862">Zinc</keyword>
<dbReference type="InterPro" id="IPR051335">
    <property type="entry name" value="Alanyl-tRNA_Editing_Enzymes"/>
</dbReference>
<comment type="subcellular location">
    <subcellularLocation>
        <location evidence="2">Cytoplasm</location>
    </subcellularLocation>
</comment>
<keyword evidence="4" id="KW-0479">Metal-binding</keyword>
<evidence type="ECO:0000256" key="3">
    <source>
        <dbReference type="ARBA" id="ARBA00008429"/>
    </source>
</evidence>
<proteinExistence type="inferred from homology"/>
<accession>A0ABP1FM87</accession>
<evidence type="ECO:0000256" key="1">
    <source>
        <dbReference type="ARBA" id="ARBA00001947"/>
    </source>
</evidence>
<dbReference type="InterPro" id="IPR009000">
    <property type="entry name" value="Transl_B-barrel_sf"/>
</dbReference>
<feature type="domain" description="Alanyl-transfer RNA synthetases family profile" evidence="6">
    <location>
        <begin position="1"/>
        <end position="268"/>
    </location>
</feature>
<dbReference type="EMBL" id="CAXHTA020000002">
    <property type="protein sequence ID" value="CAL5220041.1"/>
    <property type="molecule type" value="Genomic_DNA"/>
</dbReference>
<dbReference type="InterPro" id="IPR012947">
    <property type="entry name" value="tRNA_SAD"/>
</dbReference>
<dbReference type="SUPFAM" id="SSF55186">
    <property type="entry name" value="ThrRS/AlaRS common domain"/>
    <property type="match status" value="1"/>
</dbReference>
<dbReference type="InterPro" id="IPR018165">
    <property type="entry name" value="Ala-tRNA-synth_IIc_core"/>
</dbReference>
<dbReference type="PANTHER" id="PTHR43462:SF1">
    <property type="entry name" value="ALANYL-TRNA EDITING PROTEIN AARSD1"/>
    <property type="match status" value="1"/>
</dbReference>
<comment type="cofactor">
    <cofactor evidence="1">
        <name>Zn(2+)</name>
        <dbReference type="ChEBI" id="CHEBI:29105"/>
    </cofactor>
</comment>
<dbReference type="PANTHER" id="PTHR43462">
    <property type="entry name" value="ALANYL-TRNA EDITING PROTEIN"/>
    <property type="match status" value="1"/>
</dbReference>
<evidence type="ECO:0000256" key="5">
    <source>
        <dbReference type="ARBA" id="ARBA00022833"/>
    </source>
</evidence>
<dbReference type="PROSITE" id="PS50860">
    <property type="entry name" value="AA_TRNA_LIGASE_II_ALA"/>
    <property type="match status" value="1"/>
</dbReference>
<comment type="caution">
    <text evidence="7">The sequence shown here is derived from an EMBL/GenBank/DDBJ whole genome shotgun (WGS) entry which is preliminary data.</text>
</comment>
<dbReference type="SMART" id="SM00863">
    <property type="entry name" value="tRNA_SAD"/>
    <property type="match status" value="1"/>
</dbReference>
<gene>
    <name evidence="7" type="primary">g1988</name>
    <name evidence="7" type="ORF">VP750_LOCUS1700</name>
</gene>
<reference evidence="7 8" key="1">
    <citation type="submission" date="2024-06" db="EMBL/GenBank/DDBJ databases">
        <authorList>
            <person name="Kraege A."/>
            <person name="Thomma B."/>
        </authorList>
    </citation>
    <scope>NUCLEOTIDE SEQUENCE [LARGE SCALE GENOMIC DNA]</scope>
</reference>
<keyword evidence="8" id="KW-1185">Reference proteome</keyword>